<comment type="caution">
    <text evidence="1">The sequence shown here is derived from an EMBL/GenBank/DDBJ whole genome shotgun (WGS) entry which is preliminary data.</text>
</comment>
<dbReference type="PANTHER" id="PTHR32309">
    <property type="entry name" value="TYROSINE-PROTEIN KINASE"/>
    <property type="match status" value="1"/>
</dbReference>
<dbReference type="Gene3D" id="3.40.50.300">
    <property type="entry name" value="P-loop containing nucleotide triphosphate hydrolases"/>
    <property type="match status" value="1"/>
</dbReference>
<protein>
    <recommendedName>
        <fullName evidence="3">CpsD/CapB family tyrosine-protein kinase</fullName>
    </recommendedName>
</protein>
<dbReference type="InterPro" id="IPR050445">
    <property type="entry name" value="Bact_polysacc_biosynth/exp"/>
</dbReference>
<organism evidence="1 2">
    <name type="scientific">Ponticaulis profundi</name>
    <dbReference type="NCBI Taxonomy" id="2665222"/>
    <lineage>
        <taxon>Bacteria</taxon>
        <taxon>Pseudomonadati</taxon>
        <taxon>Pseudomonadota</taxon>
        <taxon>Alphaproteobacteria</taxon>
        <taxon>Hyphomonadales</taxon>
        <taxon>Hyphomonadaceae</taxon>
        <taxon>Ponticaulis</taxon>
    </lineage>
</organism>
<dbReference type="PANTHER" id="PTHR32309:SF31">
    <property type="entry name" value="CAPSULAR EXOPOLYSACCHARIDE FAMILY"/>
    <property type="match status" value="1"/>
</dbReference>
<proteinExistence type="predicted"/>
<evidence type="ECO:0000313" key="1">
    <source>
        <dbReference type="EMBL" id="MFC6197407.1"/>
    </source>
</evidence>
<dbReference type="Proteomes" id="UP001596303">
    <property type="component" value="Unassembled WGS sequence"/>
</dbReference>
<accession>A0ABW1S860</accession>
<reference evidence="2" key="1">
    <citation type="journal article" date="2019" name="Int. J. Syst. Evol. Microbiol.">
        <title>The Global Catalogue of Microorganisms (GCM) 10K type strain sequencing project: providing services to taxonomists for standard genome sequencing and annotation.</title>
        <authorList>
            <consortium name="The Broad Institute Genomics Platform"/>
            <consortium name="The Broad Institute Genome Sequencing Center for Infectious Disease"/>
            <person name="Wu L."/>
            <person name="Ma J."/>
        </authorList>
    </citation>
    <scope>NUCLEOTIDE SEQUENCE [LARGE SCALE GENOMIC DNA]</scope>
    <source>
        <strain evidence="2">CGMCC-1.15741</strain>
    </source>
</reference>
<dbReference type="EMBL" id="JBHSSW010000004">
    <property type="protein sequence ID" value="MFC6197407.1"/>
    <property type="molecule type" value="Genomic_DNA"/>
</dbReference>
<sequence>MKDLRRDLQPLSRSLERIPGHQGGRQVMLIGTDEKVDTPSVAASLAIIMSGRSQKSAWLIDLDLVHNQQYRGFEGRTFSKLGKPGRALDASLNVRPFYQVHPQVRSQDGKVQRPPKLLAAHQVGTTQLYVTSFRAKGLRPGQKLNLTPAPDYWRQLRHVTDWAIVDAPPIEKSRAGLAVCRHMDGVVLVMQLDKTSVDEIHALRDEIEAHGGHCLGVVATGVKADARFADRFAI</sequence>
<dbReference type="InterPro" id="IPR027417">
    <property type="entry name" value="P-loop_NTPase"/>
</dbReference>
<gene>
    <name evidence="1" type="ORF">ACFQDM_04920</name>
</gene>
<dbReference type="SUPFAM" id="SSF52540">
    <property type="entry name" value="P-loop containing nucleoside triphosphate hydrolases"/>
    <property type="match status" value="1"/>
</dbReference>
<name>A0ABW1S860_9PROT</name>
<keyword evidence="2" id="KW-1185">Reference proteome</keyword>
<evidence type="ECO:0000313" key="2">
    <source>
        <dbReference type="Proteomes" id="UP001596303"/>
    </source>
</evidence>
<evidence type="ECO:0008006" key="3">
    <source>
        <dbReference type="Google" id="ProtNLM"/>
    </source>
</evidence>
<dbReference type="RefSeq" id="WP_377376239.1">
    <property type="nucleotide sequence ID" value="NZ_JBHSSW010000004.1"/>
</dbReference>